<evidence type="ECO:0000313" key="14">
    <source>
        <dbReference type="Proteomes" id="UP000015104"/>
    </source>
</evidence>
<keyword evidence="14" id="KW-1185">Reference proteome</keyword>
<evidence type="ECO:0000256" key="10">
    <source>
        <dbReference type="ARBA" id="ARBA00023201"/>
    </source>
</evidence>
<dbReference type="HOGENOM" id="CLU_044404_0_0_1"/>
<evidence type="ECO:0000256" key="8">
    <source>
        <dbReference type="ARBA" id="ARBA00023065"/>
    </source>
</evidence>
<protein>
    <submittedName>
        <fullName evidence="13">Uncharacterized protein</fullName>
    </submittedName>
</protein>
<dbReference type="Proteomes" id="UP000015104">
    <property type="component" value="Unassembled WGS sequence"/>
</dbReference>
<keyword evidence="5 12" id="KW-0812">Transmembrane</keyword>
<evidence type="ECO:0000256" key="1">
    <source>
        <dbReference type="ARBA" id="ARBA00004141"/>
    </source>
</evidence>
<evidence type="ECO:0000313" key="13">
    <source>
        <dbReference type="EnsemblMetazoa" id="tetur01g01070.1"/>
    </source>
</evidence>
<evidence type="ECO:0000256" key="6">
    <source>
        <dbReference type="ARBA" id="ARBA00022989"/>
    </source>
</evidence>
<dbReference type="InterPro" id="IPR001873">
    <property type="entry name" value="ENaC"/>
</dbReference>
<keyword evidence="3 12" id="KW-0813">Transport</keyword>
<keyword evidence="7" id="KW-0915">Sodium</keyword>
<organism evidence="13 14">
    <name type="scientific">Tetranychus urticae</name>
    <name type="common">Two-spotted spider mite</name>
    <dbReference type="NCBI Taxonomy" id="32264"/>
    <lineage>
        <taxon>Eukaryota</taxon>
        <taxon>Metazoa</taxon>
        <taxon>Ecdysozoa</taxon>
        <taxon>Arthropoda</taxon>
        <taxon>Chelicerata</taxon>
        <taxon>Arachnida</taxon>
        <taxon>Acari</taxon>
        <taxon>Acariformes</taxon>
        <taxon>Trombidiformes</taxon>
        <taxon>Prostigmata</taxon>
        <taxon>Eleutherengona</taxon>
        <taxon>Raphignathae</taxon>
        <taxon>Tetranychoidea</taxon>
        <taxon>Tetranychidae</taxon>
        <taxon>Tetranychus</taxon>
    </lineage>
</organism>
<proteinExistence type="inferred from homology"/>
<reference evidence="13" key="2">
    <citation type="submission" date="2015-06" db="UniProtKB">
        <authorList>
            <consortium name="EnsemblMetazoa"/>
        </authorList>
    </citation>
    <scope>IDENTIFICATION</scope>
</reference>
<keyword evidence="9" id="KW-0472">Membrane</keyword>
<keyword evidence="8 12" id="KW-0406">Ion transport</keyword>
<evidence type="ECO:0000256" key="9">
    <source>
        <dbReference type="ARBA" id="ARBA00023136"/>
    </source>
</evidence>
<comment type="subcellular location">
    <subcellularLocation>
        <location evidence="1">Membrane</location>
        <topology evidence="1">Multi-pass membrane protein</topology>
    </subcellularLocation>
</comment>
<name>T1JPW8_TETUR</name>
<evidence type="ECO:0000256" key="3">
    <source>
        <dbReference type="ARBA" id="ARBA00022448"/>
    </source>
</evidence>
<keyword evidence="6" id="KW-1133">Transmembrane helix</keyword>
<evidence type="ECO:0000256" key="7">
    <source>
        <dbReference type="ARBA" id="ARBA00023053"/>
    </source>
</evidence>
<keyword evidence="10 12" id="KW-0739">Sodium transport</keyword>
<evidence type="ECO:0000256" key="5">
    <source>
        <dbReference type="ARBA" id="ARBA00022692"/>
    </source>
</evidence>
<evidence type="ECO:0000256" key="11">
    <source>
        <dbReference type="ARBA" id="ARBA00023303"/>
    </source>
</evidence>
<comment type="similarity">
    <text evidence="2 12">Belongs to the amiloride-sensitive sodium channel (TC 1.A.6) family.</text>
</comment>
<evidence type="ECO:0000256" key="12">
    <source>
        <dbReference type="RuleBase" id="RU000679"/>
    </source>
</evidence>
<dbReference type="GO" id="GO:0005272">
    <property type="term" value="F:sodium channel activity"/>
    <property type="evidence" value="ECO:0007669"/>
    <property type="project" value="UniProtKB-KW"/>
</dbReference>
<accession>T1JPW8</accession>
<dbReference type="EMBL" id="CAEY01000434">
    <property type="status" value="NOT_ANNOTATED_CDS"/>
    <property type="molecule type" value="Genomic_DNA"/>
</dbReference>
<reference evidence="14" key="1">
    <citation type="submission" date="2011-08" db="EMBL/GenBank/DDBJ databases">
        <authorList>
            <person name="Rombauts S."/>
        </authorList>
    </citation>
    <scope>NUCLEOTIDE SEQUENCE</scope>
    <source>
        <strain evidence="14">London</strain>
    </source>
</reference>
<evidence type="ECO:0000256" key="4">
    <source>
        <dbReference type="ARBA" id="ARBA00022461"/>
    </source>
</evidence>
<dbReference type="AlphaFoldDB" id="T1JPW8"/>
<evidence type="ECO:0000256" key="2">
    <source>
        <dbReference type="ARBA" id="ARBA00007193"/>
    </source>
</evidence>
<dbReference type="GO" id="GO:0016020">
    <property type="term" value="C:membrane"/>
    <property type="evidence" value="ECO:0007669"/>
    <property type="project" value="UniProtKB-SubCell"/>
</dbReference>
<sequence length="479" mass="56657">MFLLKRLFTLLCIIVCSYQLYFTTMDYLEFNVITLLDIDFPDWLTAPDITFCVQFLDAVNWTAWAIHHPDLLPDNCTIIDDVKENRSEHIRQCFTDMGADDFEGFVEQHFTVAKFYKLVIKADSLFKDIIIYNKTGNFNGLQRNHEIFCTTRTYHRDPHVCYHVACRYGTNYSDYIRFNRSRLIHSPNPGAMYHVDLYDEIFKSWDDVMFYIHSPLDLPRGPLQSYTVVKPKEKPSLFLISYIRVIDNLLEPPYATNCKNYHHNVDGTRSLMHKYEKCLNNQTLKLDPSFVMYRTMIENPQKVEANFSYRLRYKHKDKLNEIRTECERLVRQPECKSLHYIPYVIGHERYLYFLENHQSAFLIFAPENPDIKLKKSPVFILETYVVSIGSILGIWFGFSMVHHLGSLGSHLLKLKNITRLVWYSIYHRHEKPLRKSVNLNGEQMNQKQKTVDLPTIIYYRTHHSRARTAIGDSNRIISN</sequence>
<dbReference type="EnsemblMetazoa" id="tetur01g01070.1">
    <property type="protein sequence ID" value="tetur01g01070.1"/>
    <property type="gene ID" value="tetur01g01070"/>
</dbReference>
<dbReference type="Pfam" id="PF00858">
    <property type="entry name" value="ASC"/>
    <property type="match status" value="1"/>
</dbReference>
<keyword evidence="4 12" id="KW-0894">Sodium channel</keyword>
<keyword evidence="11 12" id="KW-0407">Ion channel</keyword>